<dbReference type="SUPFAM" id="SSF56801">
    <property type="entry name" value="Acetyl-CoA synthetase-like"/>
    <property type="match status" value="1"/>
</dbReference>
<dbReference type="Pfam" id="PF00668">
    <property type="entry name" value="Condensation"/>
    <property type="match status" value="1"/>
</dbReference>
<keyword evidence="7" id="KW-1185">Reference proteome</keyword>
<dbReference type="InterPro" id="IPR036736">
    <property type="entry name" value="ACP-like_sf"/>
</dbReference>
<dbReference type="InterPro" id="IPR025110">
    <property type="entry name" value="AMP-bd_C"/>
</dbReference>
<feature type="domain" description="Carrier" evidence="5">
    <location>
        <begin position="904"/>
        <end position="978"/>
    </location>
</feature>
<dbReference type="PROSITE" id="PS00455">
    <property type="entry name" value="AMP_BINDING"/>
    <property type="match status" value="1"/>
</dbReference>
<organism evidence="6 7">
    <name type="scientific">Gordonia prachuapensis</name>
    <dbReference type="NCBI Taxonomy" id="3115651"/>
    <lineage>
        <taxon>Bacteria</taxon>
        <taxon>Bacillati</taxon>
        <taxon>Actinomycetota</taxon>
        <taxon>Actinomycetes</taxon>
        <taxon>Mycobacteriales</taxon>
        <taxon>Gordoniaceae</taxon>
        <taxon>Gordonia</taxon>
    </lineage>
</organism>
<dbReference type="Pfam" id="PF13193">
    <property type="entry name" value="AMP-binding_C"/>
    <property type="match status" value="1"/>
</dbReference>
<dbReference type="SUPFAM" id="SSF47336">
    <property type="entry name" value="ACP-like"/>
    <property type="match status" value="1"/>
</dbReference>
<dbReference type="Pfam" id="PF00550">
    <property type="entry name" value="PP-binding"/>
    <property type="match status" value="1"/>
</dbReference>
<gene>
    <name evidence="6" type="ORF">V1Y59_08225</name>
</gene>
<accession>A0ABU7MRV5</accession>
<dbReference type="Gene3D" id="1.10.1200.10">
    <property type="entry name" value="ACP-like"/>
    <property type="match status" value="1"/>
</dbReference>
<dbReference type="PANTHER" id="PTHR45527:SF1">
    <property type="entry name" value="FATTY ACID SYNTHASE"/>
    <property type="match status" value="1"/>
</dbReference>
<feature type="compositionally biased region" description="Low complexity" evidence="4">
    <location>
        <begin position="989"/>
        <end position="1002"/>
    </location>
</feature>
<dbReference type="NCBIfam" id="TIGR01733">
    <property type="entry name" value="AA-adenyl-dom"/>
    <property type="match status" value="1"/>
</dbReference>
<dbReference type="InterPro" id="IPR023213">
    <property type="entry name" value="CAT-like_dom_sf"/>
</dbReference>
<evidence type="ECO:0000259" key="5">
    <source>
        <dbReference type="PROSITE" id="PS50075"/>
    </source>
</evidence>
<dbReference type="PROSITE" id="PS50075">
    <property type="entry name" value="CARRIER"/>
    <property type="match status" value="1"/>
</dbReference>
<dbReference type="InterPro" id="IPR020845">
    <property type="entry name" value="AMP-binding_CS"/>
</dbReference>
<reference evidence="6 7" key="1">
    <citation type="submission" date="2024-01" db="EMBL/GenBank/DDBJ databases">
        <title>Draft genome sequence of Gordonia sp. PKS22-38.</title>
        <authorList>
            <person name="Suphannarot A."/>
            <person name="Mingma R."/>
        </authorList>
    </citation>
    <scope>NUCLEOTIDE SEQUENCE [LARGE SCALE GENOMIC DNA]</scope>
    <source>
        <strain evidence="6 7">PKS22-38</strain>
    </source>
</reference>
<dbReference type="PANTHER" id="PTHR45527">
    <property type="entry name" value="NONRIBOSOMAL PEPTIDE SYNTHETASE"/>
    <property type="match status" value="1"/>
</dbReference>
<dbReference type="RefSeq" id="WP_330504320.1">
    <property type="nucleotide sequence ID" value="NZ_JAZDUE010000005.1"/>
</dbReference>
<dbReference type="InterPro" id="IPR001242">
    <property type="entry name" value="Condensation_dom"/>
</dbReference>
<name>A0ABU7MRV5_9ACTN</name>
<dbReference type="Proteomes" id="UP001335729">
    <property type="component" value="Unassembled WGS sequence"/>
</dbReference>
<protein>
    <submittedName>
        <fullName evidence="6">Amino acid adenylation domain-containing protein</fullName>
    </submittedName>
</protein>
<dbReference type="PROSITE" id="PS00012">
    <property type="entry name" value="PHOSPHOPANTETHEINE"/>
    <property type="match status" value="1"/>
</dbReference>
<evidence type="ECO:0000256" key="2">
    <source>
        <dbReference type="ARBA" id="ARBA00022450"/>
    </source>
</evidence>
<evidence type="ECO:0000256" key="1">
    <source>
        <dbReference type="ARBA" id="ARBA00001957"/>
    </source>
</evidence>
<dbReference type="Gene3D" id="3.40.50.12780">
    <property type="entry name" value="N-terminal domain of ligase-like"/>
    <property type="match status" value="1"/>
</dbReference>
<dbReference type="SUPFAM" id="SSF52777">
    <property type="entry name" value="CoA-dependent acyltransferases"/>
    <property type="match status" value="2"/>
</dbReference>
<evidence type="ECO:0000313" key="7">
    <source>
        <dbReference type="Proteomes" id="UP001335729"/>
    </source>
</evidence>
<sequence length="1015" mass="106883">MMRASAAQRGLWSAQSVTPPSSVFTVGQLLDFDDRPDVDRLLAAARSAVAEADGLRSVFRPLPDGDVAVDAGAQIPVTHVDLGAESAAIDQHAAQAVSVAIDPTVGPCARVTVLTAGDRTSLLVIAHHIVLDAYGLGLLDRRIGALYADPTDDRRLRSVTDLPADHDAPRGTDHEFWDDEVAGVSGPLTLSDRPRSHRIAAAVHTARVTVAGAGNSTATPARVVSAIAAFCGRYADTRDVVLGFPMMNRLGSPAANVPCTTVNVLPLRIAVAPGDCLDDITERAGARLRTIAPHSRHRGEEIVRAARRHGVDGVVGPTINVKPFGTTIGFGEVSAHITSLARGPVVDLSITALGLPDGDLELLLDGDADLYPHTRLEEIAEHLRSFVATALAHSDQPVGGIGIDPELLETVEAIRAADARTRVRADTCSVAERLTARRDASIAIVTGDGTLDYAELNRQADRLADELTGCGAEDIVAVRLPRGADLVVALLAVLRRGAAFLPLDPGFPTDRIEATLADARPVAMIEPGDDGPHVLSLRAGSGHPTRAPRADTPAYVIYTSGSTGKPKGVVVSHRALTNFADAMIDQLEFRAEQKILAVTTISFDISILEVLVPLAAGMSVVIASTDDVHDPARLAALITTHDIDHVQATPSLWSAFLDAGHADALGSVSVLVGGEQLPTEVASGLAGAARSTRNMYGPTETTIWSTTSVVQQNEPVTIGTPIDNTGVRILDTTLHPVPDGRVGELYLSGDGLARGYHARGALTSERFVADPFGAPGARMYRTGDLARTRADDSLECLGRIDHQVKVRGFRIELGDIESTLAEHHSVDRAVAATSGGRLVAYVIPAPGGVNDAELRAHLISRLPDYMLPTAILPIDQFPLTPNGKIDRRALPAPDFAAIAERTRAPETQAEHAFADIFASVLDVPRVGAEADFFLLGGDSIRAVRVVTAAARAGFEITALDVFDRPTVAALAKVARTVDSASEQRDNSFGTSDDTATTTAGVGADELDDLMDGNLL</sequence>
<dbReference type="Pfam" id="PF00501">
    <property type="entry name" value="AMP-binding"/>
    <property type="match status" value="1"/>
</dbReference>
<keyword evidence="3" id="KW-0597">Phosphoprotein</keyword>
<dbReference type="Gene3D" id="3.30.300.30">
    <property type="match status" value="1"/>
</dbReference>
<comment type="cofactor">
    <cofactor evidence="1">
        <name>pantetheine 4'-phosphate</name>
        <dbReference type="ChEBI" id="CHEBI:47942"/>
    </cofactor>
</comment>
<dbReference type="CDD" id="cd05930">
    <property type="entry name" value="A_NRPS"/>
    <property type="match status" value="1"/>
</dbReference>
<feature type="region of interest" description="Disordered" evidence="4">
    <location>
        <begin position="981"/>
        <end position="1002"/>
    </location>
</feature>
<keyword evidence="2" id="KW-0596">Phosphopantetheine</keyword>
<dbReference type="InterPro" id="IPR009081">
    <property type="entry name" value="PP-bd_ACP"/>
</dbReference>
<dbReference type="EMBL" id="JAZDUE010000005">
    <property type="protein sequence ID" value="MEE4023060.1"/>
    <property type="molecule type" value="Genomic_DNA"/>
</dbReference>
<dbReference type="Gene3D" id="3.30.559.30">
    <property type="entry name" value="Nonribosomal peptide synthetase, condensation domain"/>
    <property type="match status" value="1"/>
</dbReference>
<dbReference type="InterPro" id="IPR042099">
    <property type="entry name" value="ANL_N_sf"/>
</dbReference>
<dbReference type="InterPro" id="IPR000873">
    <property type="entry name" value="AMP-dep_synth/lig_dom"/>
</dbReference>
<dbReference type="InterPro" id="IPR045851">
    <property type="entry name" value="AMP-bd_C_sf"/>
</dbReference>
<comment type="caution">
    <text evidence="6">The sequence shown here is derived from an EMBL/GenBank/DDBJ whole genome shotgun (WGS) entry which is preliminary data.</text>
</comment>
<evidence type="ECO:0000256" key="3">
    <source>
        <dbReference type="ARBA" id="ARBA00022553"/>
    </source>
</evidence>
<dbReference type="InterPro" id="IPR010071">
    <property type="entry name" value="AA_adenyl_dom"/>
</dbReference>
<proteinExistence type="predicted"/>
<dbReference type="Gene3D" id="3.30.559.10">
    <property type="entry name" value="Chloramphenicol acetyltransferase-like domain"/>
    <property type="match status" value="1"/>
</dbReference>
<evidence type="ECO:0000313" key="6">
    <source>
        <dbReference type="EMBL" id="MEE4023060.1"/>
    </source>
</evidence>
<dbReference type="InterPro" id="IPR006162">
    <property type="entry name" value="Ppantetheine_attach_site"/>
</dbReference>
<evidence type="ECO:0000256" key="4">
    <source>
        <dbReference type="SAM" id="MobiDB-lite"/>
    </source>
</evidence>